<accession>A0A6G1IG69</accession>
<dbReference type="EMBL" id="MU005624">
    <property type="protein sequence ID" value="KAF2677227.1"/>
    <property type="molecule type" value="Genomic_DNA"/>
</dbReference>
<organism evidence="1 2">
    <name type="scientific">Lentithecium fluviatile CBS 122367</name>
    <dbReference type="NCBI Taxonomy" id="1168545"/>
    <lineage>
        <taxon>Eukaryota</taxon>
        <taxon>Fungi</taxon>
        <taxon>Dikarya</taxon>
        <taxon>Ascomycota</taxon>
        <taxon>Pezizomycotina</taxon>
        <taxon>Dothideomycetes</taxon>
        <taxon>Pleosporomycetidae</taxon>
        <taxon>Pleosporales</taxon>
        <taxon>Massarineae</taxon>
        <taxon>Lentitheciaceae</taxon>
        <taxon>Lentithecium</taxon>
    </lineage>
</organism>
<proteinExistence type="predicted"/>
<dbReference type="Proteomes" id="UP000799291">
    <property type="component" value="Unassembled WGS sequence"/>
</dbReference>
<dbReference type="PROSITE" id="PS51257">
    <property type="entry name" value="PROKAR_LIPOPROTEIN"/>
    <property type="match status" value="1"/>
</dbReference>
<evidence type="ECO:0000313" key="1">
    <source>
        <dbReference type="EMBL" id="KAF2677227.1"/>
    </source>
</evidence>
<evidence type="ECO:0000313" key="2">
    <source>
        <dbReference type="Proteomes" id="UP000799291"/>
    </source>
</evidence>
<protein>
    <submittedName>
        <fullName evidence="1">Uncharacterized protein</fullName>
    </submittedName>
</protein>
<gene>
    <name evidence="1" type="ORF">K458DRAFT_162578</name>
</gene>
<keyword evidence="2" id="KW-1185">Reference proteome</keyword>
<name>A0A6G1IG69_9PLEO</name>
<sequence>MPKLPARRGSAVRRAIVRFAVIALAWGACREIFYLHLAVAHLFVLSYCPSLELIGNTVGQKVSRRGTCFSTQSSSLLATLYS</sequence>
<reference evidence="1" key="1">
    <citation type="journal article" date="2020" name="Stud. Mycol.">
        <title>101 Dothideomycetes genomes: a test case for predicting lifestyles and emergence of pathogens.</title>
        <authorList>
            <person name="Haridas S."/>
            <person name="Albert R."/>
            <person name="Binder M."/>
            <person name="Bloem J."/>
            <person name="Labutti K."/>
            <person name="Salamov A."/>
            <person name="Andreopoulos B."/>
            <person name="Baker S."/>
            <person name="Barry K."/>
            <person name="Bills G."/>
            <person name="Bluhm B."/>
            <person name="Cannon C."/>
            <person name="Castanera R."/>
            <person name="Culley D."/>
            <person name="Daum C."/>
            <person name="Ezra D."/>
            <person name="Gonzalez J."/>
            <person name="Henrissat B."/>
            <person name="Kuo A."/>
            <person name="Liang C."/>
            <person name="Lipzen A."/>
            <person name="Lutzoni F."/>
            <person name="Magnuson J."/>
            <person name="Mondo S."/>
            <person name="Nolan M."/>
            <person name="Ohm R."/>
            <person name="Pangilinan J."/>
            <person name="Park H.-J."/>
            <person name="Ramirez L."/>
            <person name="Alfaro M."/>
            <person name="Sun H."/>
            <person name="Tritt A."/>
            <person name="Yoshinaga Y."/>
            <person name="Zwiers L.-H."/>
            <person name="Turgeon B."/>
            <person name="Goodwin S."/>
            <person name="Spatafora J."/>
            <person name="Crous P."/>
            <person name="Grigoriev I."/>
        </authorList>
    </citation>
    <scope>NUCLEOTIDE SEQUENCE</scope>
    <source>
        <strain evidence="1">CBS 122367</strain>
    </source>
</reference>
<dbReference type="AlphaFoldDB" id="A0A6G1IG69"/>